<evidence type="ECO:0000259" key="2">
    <source>
        <dbReference type="PROSITE" id="PS50245"/>
    </source>
</evidence>
<proteinExistence type="predicted"/>
<evidence type="ECO:0000313" key="3">
    <source>
        <dbReference type="EMBL" id="CRK88135.1"/>
    </source>
</evidence>
<dbReference type="Proteomes" id="UP000183832">
    <property type="component" value="Unassembled WGS sequence"/>
</dbReference>
<dbReference type="Pfam" id="PF01302">
    <property type="entry name" value="CAP_GLY"/>
    <property type="match status" value="2"/>
</dbReference>
<dbReference type="EMBL" id="CVRI01000006">
    <property type="protein sequence ID" value="CRK88135.1"/>
    <property type="molecule type" value="Genomic_DNA"/>
</dbReference>
<organism evidence="3 4">
    <name type="scientific">Clunio marinus</name>
    <dbReference type="NCBI Taxonomy" id="568069"/>
    <lineage>
        <taxon>Eukaryota</taxon>
        <taxon>Metazoa</taxon>
        <taxon>Ecdysozoa</taxon>
        <taxon>Arthropoda</taxon>
        <taxon>Hexapoda</taxon>
        <taxon>Insecta</taxon>
        <taxon>Pterygota</taxon>
        <taxon>Neoptera</taxon>
        <taxon>Endopterygota</taxon>
        <taxon>Diptera</taxon>
        <taxon>Nematocera</taxon>
        <taxon>Chironomoidea</taxon>
        <taxon>Chironomidae</taxon>
        <taxon>Clunio</taxon>
    </lineage>
</organism>
<accession>A0A1J1HJC9</accession>
<dbReference type="InterPro" id="IPR000938">
    <property type="entry name" value="CAP-Gly_domain"/>
</dbReference>
<feature type="domain" description="CAP-Gly" evidence="2">
    <location>
        <begin position="203"/>
        <end position="245"/>
    </location>
</feature>
<reference evidence="3 4" key="1">
    <citation type="submission" date="2015-04" db="EMBL/GenBank/DDBJ databases">
        <authorList>
            <person name="Syromyatnikov M.Y."/>
            <person name="Popov V.N."/>
        </authorList>
    </citation>
    <scope>NUCLEOTIDE SEQUENCE [LARGE SCALE GENOMIC DNA]</scope>
</reference>
<dbReference type="InterPro" id="IPR036859">
    <property type="entry name" value="CAP-Gly_dom_sf"/>
</dbReference>
<protein>
    <submittedName>
        <fullName evidence="3">CLUMA_CG001920, isoform A</fullName>
    </submittedName>
</protein>
<feature type="region of interest" description="Disordered" evidence="1">
    <location>
        <begin position="146"/>
        <end position="170"/>
    </location>
</feature>
<feature type="compositionally biased region" description="Polar residues" evidence="1">
    <location>
        <begin position="146"/>
        <end position="168"/>
    </location>
</feature>
<sequence>MLCFAFVFVPRTLHGEGGVSSSSPDFYEATGRRSSSDNGNDLTTDTDSFMIGNRVYVGGVKSGRITFIGEVHFAPGEWAGVVLDEPEENLGKVKIIAGKNDGAVSGKRYFQCEPKKGIFSRLTRLTREPLGSAALSDGTYSMETSFRSMTSPARSGTTSPTYSMSSAAKSPLGTRISSDLEVNDRVIVKSATGSRVGVLRYIGTPLFASGVWCGVEFDEPVGKNDGTVSNHRYFKCAPNHGLFVPQSKVSLSPLARKNRLSRANSQESLASNLTLGSSTTTSKLRSDAIQKRMSLHKTSTAATSTPKPLYSLQDILREKTNHIEQLMNEREKDRDEMAAQGVLFNKNISLGSPLL</sequence>
<evidence type="ECO:0000256" key="1">
    <source>
        <dbReference type="SAM" id="MobiDB-lite"/>
    </source>
</evidence>
<dbReference type="PANTHER" id="PTHR18916:SF93">
    <property type="entry name" value="RESTIN HOMOLOG"/>
    <property type="match status" value="1"/>
</dbReference>
<dbReference type="Gene3D" id="2.30.30.190">
    <property type="entry name" value="CAP Gly-rich-like domain"/>
    <property type="match status" value="2"/>
</dbReference>
<dbReference type="SUPFAM" id="SSF74924">
    <property type="entry name" value="Cap-Gly domain"/>
    <property type="match status" value="2"/>
</dbReference>
<dbReference type="PROSITE" id="PS50245">
    <property type="entry name" value="CAP_GLY_2"/>
    <property type="match status" value="2"/>
</dbReference>
<gene>
    <name evidence="3" type="primary">putative Restin homolog</name>
    <name evidence="3" type="ORF">CLUMA_CG001920</name>
</gene>
<dbReference type="OrthoDB" id="2130750at2759"/>
<dbReference type="SMART" id="SM01052">
    <property type="entry name" value="CAP_GLY"/>
    <property type="match status" value="2"/>
</dbReference>
<dbReference type="STRING" id="568069.A0A1J1HJC9"/>
<dbReference type="AlphaFoldDB" id="A0A1J1HJC9"/>
<name>A0A1J1HJC9_9DIPT</name>
<dbReference type="PANTHER" id="PTHR18916">
    <property type="entry name" value="DYNACTIN 1-RELATED MICROTUBULE-BINDING"/>
    <property type="match status" value="1"/>
</dbReference>
<keyword evidence="4" id="KW-1185">Reference proteome</keyword>
<feature type="region of interest" description="Disordered" evidence="1">
    <location>
        <begin position="17"/>
        <end position="43"/>
    </location>
</feature>
<evidence type="ECO:0000313" key="4">
    <source>
        <dbReference type="Proteomes" id="UP000183832"/>
    </source>
</evidence>
<feature type="domain" description="CAP-Gly" evidence="2">
    <location>
        <begin position="69"/>
        <end position="121"/>
    </location>
</feature>